<dbReference type="PANTHER" id="PTHR33446:SF2">
    <property type="entry name" value="PROTEIN TONB"/>
    <property type="match status" value="1"/>
</dbReference>
<comment type="subcellular location">
    <subcellularLocation>
        <location evidence="1">Cell inner membrane</location>
        <topology evidence="1">Single-pass membrane protein</topology>
        <orientation evidence="1">Periplasmic side</orientation>
    </subcellularLocation>
</comment>
<evidence type="ECO:0000259" key="11">
    <source>
        <dbReference type="PROSITE" id="PS52015"/>
    </source>
</evidence>
<evidence type="ECO:0000256" key="8">
    <source>
        <dbReference type="ARBA" id="ARBA00022989"/>
    </source>
</evidence>
<reference evidence="12 13" key="1">
    <citation type="submission" date="2018-05" db="EMBL/GenBank/DDBJ databases">
        <title>Genomic Encyclopedia of Archaeal and Bacterial Type Strains, Phase II (KMG-II): from individual species to whole genera.</title>
        <authorList>
            <person name="Goeker M."/>
        </authorList>
    </citation>
    <scope>NUCLEOTIDE SEQUENCE [LARGE SCALE GENOMIC DNA]</scope>
    <source>
        <strain evidence="12 13">DSM 22214</strain>
    </source>
</reference>
<evidence type="ECO:0000313" key="13">
    <source>
        <dbReference type="Proteomes" id="UP000245489"/>
    </source>
</evidence>
<protein>
    <submittedName>
        <fullName evidence="12">TonB family protein</fullName>
    </submittedName>
</protein>
<evidence type="ECO:0000256" key="7">
    <source>
        <dbReference type="ARBA" id="ARBA00022927"/>
    </source>
</evidence>
<keyword evidence="6" id="KW-0812">Transmembrane</keyword>
<keyword evidence="3" id="KW-0813">Transport</keyword>
<feature type="region of interest" description="Disordered" evidence="10">
    <location>
        <begin position="14"/>
        <end position="50"/>
    </location>
</feature>
<feature type="compositionally biased region" description="Low complexity" evidence="10">
    <location>
        <begin position="16"/>
        <end position="31"/>
    </location>
</feature>
<evidence type="ECO:0000256" key="2">
    <source>
        <dbReference type="ARBA" id="ARBA00006555"/>
    </source>
</evidence>
<accession>A0A316DUV0</accession>
<keyword evidence="9" id="KW-0472">Membrane</keyword>
<name>A0A316DUV0_9BACT</name>
<feature type="compositionally biased region" description="Low complexity" evidence="10">
    <location>
        <begin position="89"/>
        <end position="98"/>
    </location>
</feature>
<comment type="similarity">
    <text evidence="2">Belongs to the TonB family.</text>
</comment>
<keyword evidence="5" id="KW-0997">Cell inner membrane</keyword>
<evidence type="ECO:0000313" key="12">
    <source>
        <dbReference type="EMBL" id="PWK22097.1"/>
    </source>
</evidence>
<dbReference type="AlphaFoldDB" id="A0A316DUV0"/>
<evidence type="ECO:0000256" key="6">
    <source>
        <dbReference type="ARBA" id="ARBA00022692"/>
    </source>
</evidence>
<dbReference type="InterPro" id="IPR006260">
    <property type="entry name" value="TonB/TolA_C"/>
</dbReference>
<dbReference type="EMBL" id="QGGO01000021">
    <property type="protein sequence ID" value="PWK22097.1"/>
    <property type="molecule type" value="Genomic_DNA"/>
</dbReference>
<dbReference type="Gene3D" id="3.30.1150.10">
    <property type="match status" value="1"/>
</dbReference>
<keyword evidence="4" id="KW-1003">Cell membrane</keyword>
<dbReference type="NCBIfam" id="TIGR01352">
    <property type="entry name" value="tonB_Cterm"/>
    <property type="match status" value="1"/>
</dbReference>
<evidence type="ECO:0000256" key="9">
    <source>
        <dbReference type="ARBA" id="ARBA00023136"/>
    </source>
</evidence>
<dbReference type="GO" id="GO:0031992">
    <property type="term" value="F:energy transducer activity"/>
    <property type="evidence" value="ECO:0007669"/>
    <property type="project" value="TreeGrafter"/>
</dbReference>
<evidence type="ECO:0000256" key="4">
    <source>
        <dbReference type="ARBA" id="ARBA00022475"/>
    </source>
</evidence>
<dbReference type="GO" id="GO:0015031">
    <property type="term" value="P:protein transport"/>
    <property type="evidence" value="ECO:0007669"/>
    <property type="project" value="UniProtKB-KW"/>
</dbReference>
<proteinExistence type="inferred from homology"/>
<dbReference type="PROSITE" id="PS52015">
    <property type="entry name" value="TONB_CTD"/>
    <property type="match status" value="1"/>
</dbReference>
<evidence type="ECO:0000256" key="10">
    <source>
        <dbReference type="SAM" id="MobiDB-lite"/>
    </source>
</evidence>
<feature type="region of interest" description="Disordered" evidence="10">
    <location>
        <begin position="89"/>
        <end position="120"/>
    </location>
</feature>
<feature type="compositionally biased region" description="Basic and acidic residues" evidence="10">
    <location>
        <begin position="99"/>
        <end position="111"/>
    </location>
</feature>
<evidence type="ECO:0000256" key="3">
    <source>
        <dbReference type="ARBA" id="ARBA00022448"/>
    </source>
</evidence>
<keyword evidence="7" id="KW-0653">Protein transport</keyword>
<dbReference type="InterPro" id="IPR037682">
    <property type="entry name" value="TonB_C"/>
</dbReference>
<dbReference type="GO" id="GO:0098797">
    <property type="term" value="C:plasma membrane protein complex"/>
    <property type="evidence" value="ECO:0007669"/>
    <property type="project" value="TreeGrafter"/>
</dbReference>
<gene>
    <name evidence="12" type="ORF">LV89_03482</name>
</gene>
<sequence>MSIIGIISFAQPVQKSSVSSSKTDSSAVVNSKKNTESQSSPMAGASKTEKVIAAVTTNDEDDFDEQELDELEISIAKAKAALGLKNVSTTTSSKSVSSRSRDVVSKVEEPRQAAPTTTYQSPTLLLNGRASESSSTPKADFKQVVLTDEEKKMYNAGGLKVNNIDEIDRDSIYISPSIPPSFSGGIEAMKAFFAQNLKVPPVLEGQEIKGRVFVRFVVRKDGRIDKVHLVKGPNDECNAEAIRVIKMMPNWLPASDKGDNVSAYHVLPISFMTKK</sequence>
<dbReference type="SUPFAM" id="SSF74653">
    <property type="entry name" value="TolA/TonB C-terminal domain"/>
    <property type="match status" value="1"/>
</dbReference>
<comment type="caution">
    <text evidence="12">The sequence shown here is derived from an EMBL/GenBank/DDBJ whole genome shotgun (WGS) entry which is preliminary data.</text>
</comment>
<evidence type="ECO:0000256" key="5">
    <source>
        <dbReference type="ARBA" id="ARBA00022519"/>
    </source>
</evidence>
<dbReference type="PANTHER" id="PTHR33446">
    <property type="entry name" value="PROTEIN TONB-RELATED"/>
    <property type="match status" value="1"/>
</dbReference>
<dbReference type="Proteomes" id="UP000245489">
    <property type="component" value="Unassembled WGS sequence"/>
</dbReference>
<organism evidence="12 13">
    <name type="scientific">Arcicella aurantiaca</name>
    <dbReference type="NCBI Taxonomy" id="591202"/>
    <lineage>
        <taxon>Bacteria</taxon>
        <taxon>Pseudomonadati</taxon>
        <taxon>Bacteroidota</taxon>
        <taxon>Cytophagia</taxon>
        <taxon>Cytophagales</taxon>
        <taxon>Flectobacillaceae</taxon>
        <taxon>Arcicella</taxon>
    </lineage>
</organism>
<dbReference type="GO" id="GO:0055085">
    <property type="term" value="P:transmembrane transport"/>
    <property type="evidence" value="ECO:0007669"/>
    <property type="project" value="InterPro"/>
</dbReference>
<evidence type="ECO:0000256" key="1">
    <source>
        <dbReference type="ARBA" id="ARBA00004383"/>
    </source>
</evidence>
<feature type="domain" description="TonB C-terminal" evidence="11">
    <location>
        <begin position="184"/>
        <end position="275"/>
    </location>
</feature>
<keyword evidence="13" id="KW-1185">Reference proteome</keyword>
<dbReference type="Pfam" id="PF03544">
    <property type="entry name" value="TonB_C"/>
    <property type="match status" value="1"/>
</dbReference>
<dbReference type="InterPro" id="IPR051045">
    <property type="entry name" value="TonB-dependent_transducer"/>
</dbReference>
<keyword evidence="8" id="KW-1133">Transmembrane helix</keyword>